<dbReference type="EMBL" id="HBIP01012968">
    <property type="protein sequence ID" value="CAE0492340.1"/>
    <property type="molecule type" value="Transcribed_RNA"/>
</dbReference>
<name>A0A7S3VKP0_DUNTE</name>
<dbReference type="AlphaFoldDB" id="A0A7S3VKP0"/>
<protein>
    <submittedName>
        <fullName evidence="2">Uncharacterized protein</fullName>
    </submittedName>
</protein>
<feature type="compositionally biased region" description="Low complexity" evidence="1">
    <location>
        <begin position="47"/>
        <end position="58"/>
    </location>
</feature>
<organism evidence="2">
    <name type="scientific">Dunaliella tertiolecta</name>
    <name type="common">Green alga</name>
    <dbReference type="NCBI Taxonomy" id="3047"/>
    <lineage>
        <taxon>Eukaryota</taxon>
        <taxon>Viridiplantae</taxon>
        <taxon>Chlorophyta</taxon>
        <taxon>core chlorophytes</taxon>
        <taxon>Chlorophyceae</taxon>
        <taxon>CS clade</taxon>
        <taxon>Chlamydomonadales</taxon>
        <taxon>Dunaliellaceae</taxon>
        <taxon>Dunaliella</taxon>
    </lineage>
</organism>
<evidence type="ECO:0000313" key="2">
    <source>
        <dbReference type="EMBL" id="CAE0492340.1"/>
    </source>
</evidence>
<gene>
    <name evidence="2" type="ORF">DTER00134_LOCUS7413</name>
</gene>
<accession>A0A7S3VKP0</accession>
<evidence type="ECO:0000256" key="1">
    <source>
        <dbReference type="SAM" id="MobiDB-lite"/>
    </source>
</evidence>
<reference evidence="2" key="1">
    <citation type="submission" date="2021-01" db="EMBL/GenBank/DDBJ databases">
        <authorList>
            <person name="Corre E."/>
            <person name="Pelletier E."/>
            <person name="Niang G."/>
            <person name="Scheremetjew M."/>
            <person name="Finn R."/>
            <person name="Kale V."/>
            <person name="Holt S."/>
            <person name="Cochrane G."/>
            <person name="Meng A."/>
            <person name="Brown T."/>
            <person name="Cohen L."/>
        </authorList>
    </citation>
    <scope>NUCLEOTIDE SEQUENCE</scope>
    <source>
        <strain evidence="2">CCMP1320</strain>
    </source>
</reference>
<sequence>MSGIATLLSTPSSTIQCTASAFLPAAACSSTTTSSSSTQGLRNRGTSPPLSSSPHSSPFLLHGYTARKNSVATQATKEFVGVVVRNRAKPRGRRGCGDGGDEDDYFEEDGMFAGGGFNWGGGSSGGGHHGDYSNNGGYSEHNALFCAAMYNSLWVWQLACLGSVAQAARFMMVCMAAARSAEMQPTPQSGSA</sequence>
<proteinExistence type="predicted"/>
<feature type="region of interest" description="Disordered" evidence="1">
    <location>
        <begin position="31"/>
        <end position="58"/>
    </location>
</feature>